<organism evidence="2 3">
    <name type="scientific">Burkholderia stagnalis</name>
    <dbReference type="NCBI Taxonomy" id="1503054"/>
    <lineage>
        <taxon>Bacteria</taxon>
        <taxon>Pseudomonadati</taxon>
        <taxon>Pseudomonadota</taxon>
        <taxon>Betaproteobacteria</taxon>
        <taxon>Burkholderiales</taxon>
        <taxon>Burkholderiaceae</taxon>
        <taxon>Burkholderia</taxon>
        <taxon>Burkholderia cepacia complex</taxon>
    </lineage>
</organism>
<comment type="caution">
    <text evidence="2">The sequence shown here is derived from an EMBL/GenBank/DDBJ whole genome shotgun (WGS) entry which is preliminary data.</text>
</comment>
<dbReference type="Proteomes" id="UP000473470">
    <property type="component" value="Unassembled WGS sequence"/>
</dbReference>
<evidence type="ECO:0000313" key="3">
    <source>
        <dbReference type="Proteomes" id="UP000473470"/>
    </source>
</evidence>
<evidence type="ECO:0000313" key="2">
    <source>
        <dbReference type="EMBL" id="KAB0634509.1"/>
    </source>
</evidence>
<protein>
    <submittedName>
        <fullName evidence="2">Uncharacterized protein</fullName>
    </submittedName>
</protein>
<evidence type="ECO:0000256" key="1">
    <source>
        <dbReference type="SAM" id="MobiDB-lite"/>
    </source>
</evidence>
<feature type="compositionally biased region" description="Basic and acidic residues" evidence="1">
    <location>
        <begin position="49"/>
        <end position="62"/>
    </location>
</feature>
<gene>
    <name evidence="2" type="ORF">F7R25_26255</name>
</gene>
<feature type="region of interest" description="Disordered" evidence="1">
    <location>
        <begin position="27"/>
        <end position="62"/>
    </location>
</feature>
<reference evidence="2 3" key="1">
    <citation type="submission" date="2019-09" db="EMBL/GenBank/DDBJ databases">
        <title>Draft genome sequences of 48 bacterial type strains from the CCUG.</title>
        <authorList>
            <person name="Tunovic T."/>
            <person name="Pineiro-Iglesias B."/>
            <person name="Unosson C."/>
            <person name="Inganas E."/>
            <person name="Ohlen M."/>
            <person name="Cardew S."/>
            <person name="Jensie-Markopoulos S."/>
            <person name="Salva-Serra F."/>
            <person name="Jaen-Luchoro D."/>
            <person name="Karlsson R."/>
            <person name="Svensson-Stadler L."/>
            <person name="Chun J."/>
            <person name="Moore E."/>
        </authorList>
    </citation>
    <scope>NUCLEOTIDE SEQUENCE [LARGE SCALE GENOMIC DNA]</scope>
    <source>
        <strain evidence="2 3">CCUG 65686</strain>
    </source>
</reference>
<dbReference type="AlphaFoldDB" id="A0A6L3MRC7"/>
<accession>A0A6L3MRC7</accession>
<name>A0A6L3MRC7_9BURK</name>
<dbReference type="EMBL" id="VZOK01000050">
    <property type="protein sequence ID" value="KAB0634509.1"/>
    <property type="molecule type" value="Genomic_DNA"/>
</dbReference>
<feature type="compositionally biased region" description="Basic residues" evidence="1">
    <location>
        <begin position="38"/>
        <end position="48"/>
    </location>
</feature>
<sequence length="139" mass="15533">MRSPRRSALSGNRKAVRTLIRGTPRCLRPFERPGPVTRRARRLRGARRPRADAHGGRIADARAPHNAPRRILRFTVSIWYARGPFNSPPSAARRGFFPPSTAAHARRIIFAIAPVFASGTFLQCLHGARFYFADGYVAT</sequence>
<proteinExistence type="predicted"/>